<feature type="active site" evidence="7">
    <location>
        <position position="75"/>
    </location>
</feature>
<dbReference type="InterPro" id="IPR018117">
    <property type="entry name" value="C5_DNA_meth_AS"/>
</dbReference>
<evidence type="ECO:0000256" key="4">
    <source>
        <dbReference type="ARBA" id="ARBA00022691"/>
    </source>
</evidence>
<evidence type="ECO:0000313" key="9">
    <source>
        <dbReference type="Proteomes" id="UP000241074"/>
    </source>
</evidence>
<dbReference type="PANTHER" id="PTHR10629:SF52">
    <property type="entry name" value="DNA (CYTOSINE-5)-METHYLTRANSFERASE 1"/>
    <property type="match status" value="1"/>
</dbReference>
<evidence type="ECO:0000313" key="8">
    <source>
        <dbReference type="EMBL" id="AVP97257.1"/>
    </source>
</evidence>
<gene>
    <name evidence="8" type="ORF">C7S18_08645</name>
</gene>
<dbReference type="Pfam" id="PF00145">
    <property type="entry name" value="DNA_methylase"/>
    <property type="match status" value="1"/>
</dbReference>
<evidence type="ECO:0000256" key="7">
    <source>
        <dbReference type="PROSITE-ProRule" id="PRU01016"/>
    </source>
</evidence>
<dbReference type="GO" id="GO:0032259">
    <property type="term" value="P:methylation"/>
    <property type="evidence" value="ECO:0007669"/>
    <property type="project" value="UniProtKB-KW"/>
</dbReference>
<keyword evidence="2 7" id="KW-0489">Methyltransferase</keyword>
<reference evidence="8 9" key="1">
    <citation type="submission" date="2018-03" db="EMBL/GenBank/DDBJ databases">
        <title>Ahniella affigens gen. nov., sp. nov., a gammaproteobacterium isolated from sandy soil near a stream.</title>
        <authorList>
            <person name="Ko Y."/>
            <person name="Kim J.-H."/>
        </authorList>
    </citation>
    <scope>NUCLEOTIDE SEQUENCE [LARGE SCALE GENOMIC DNA]</scope>
    <source>
        <strain evidence="8 9">D13</strain>
    </source>
</reference>
<dbReference type="SUPFAM" id="SSF53335">
    <property type="entry name" value="S-adenosyl-L-methionine-dependent methyltransferases"/>
    <property type="match status" value="1"/>
</dbReference>
<sequence>MARRKTIKVGDLFAGAGLFSQAFNEAGGNLKFAIELDPLAASSYARNVGTEIKTGSVVSQKVFPACDVIVAGPPCQGFSTLGRRDPKDVRNSLCLVVPQWAERCRAQVVVVENVPPFLASPSWKLMRDAFEARQYEVATWTLDAVDFGVPQRRRRSFTIASKIGLPEPPKPVQATTIAHVFKRLRRNDPMHVWPEGSDLMKHRLALLPENGDRRDLLLASPELCPPSWWKIGCQATDVWGRMKLNAPANTLRCDFQNPSKGRYVHPTESRVISLREGARLQQIPDSWVLNGHRTAITRQIGNGVPLGLGRAIAQQVMNLF</sequence>
<proteinExistence type="inferred from homology"/>
<reference evidence="8 9" key="2">
    <citation type="submission" date="2018-03" db="EMBL/GenBank/DDBJ databases">
        <authorList>
            <person name="Keele B.F."/>
        </authorList>
    </citation>
    <scope>NUCLEOTIDE SEQUENCE [LARGE SCALE GENOMIC DNA]</scope>
    <source>
        <strain evidence="8 9">D13</strain>
    </source>
</reference>
<dbReference type="EC" id="2.1.1.37" evidence="1"/>
<dbReference type="REBASE" id="248074">
    <property type="entry name" value="M.XbaD13ORF8645P"/>
</dbReference>
<dbReference type="Gene3D" id="3.90.120.10">
    <property type="entry name" value="DNA Methylase, subunit A, domain 2"/>
    <property type="match status" value="1"/>
</dbReference>
<keyword evidence="9" id="KW-1185">Reference proteome</keyword>
<dbReference type="InterPro" id="IPR050390">
    <property type="entry name" value="C5-Methyltransferase"/>
</dbReference>
<dbReference type="Proteomes" id="UP000241074">
    <property type="component" value="Chromosome"/>
</dbReference>
<dbReference type="GO" id="GO:0044027">
    <property type="term" value="P:negative regulation of gene expression via chromosomal CpG island methylation"/>
    <property type="evidence" value="ECO:0007669"/>
    <property type="project" value="TreeGrafter"/>
</dbReference>
<comment type="catalytic activity">
    <reaction evidence="6">
        <text>a 2'-deoxycytidine in DNA + S-adenosyl-L-methionine = a 5-methyl-2'-deoxycytidine in DNA + S-adenosyl-L-homocysteine + H(+)</text>
        <dbReference type="Rhea" id="RHEA:13681"/>
        <dbReference type="Rhea" id="RHEA-COMP:11369"/>
        <dbReference type="Rhea" id="RHEA-COMP:11370"/>
        <dbReference type="ChEBI" id="CHEBI:15378"/>
        <dbReference type="ChEBI" id="CHEBI:57856"/>
        <dbReference type="ChEBI" id="CHEBI:59789"/>
        <dbReference type="ChEBI" id="CHEBI:85452"/>
        <dbReference type="ChEBI" id="CHEBI:85454"/>
        <dbReference type="EC" id="2.1.1.37"/>
    </reaction>
</comment>
<keyword evidence="4 7" id="KW-0949">S-adenosyl-L-methionine</keyword>
<dbReference type="PROSITE" id="PS00094">
    <property type="entry name" value="C5_MTASE_1"/>
    <property type="match status" value="1"/>
</dbReference>
<organism evidence="8 9">
    <name type="scientific">Ahniella affigens</name>
    <dbReference type="NCBI Taxonomy" id="2021234"/>
    <lineage>
        <taxon>Bacteria</taxon>
        <taxon>Pseudomonadati</taxon>
        <taxon>Pseudomonadota</taxon>
        <taxon>Gammaproteobacteria</taxon>
        <taxon>Lysobacterales</taxon>
        <taxon>Rhodanobacteraceae</taxon>
        <taxon>Ahniella</taxon>
    </lineage>
</organism>
<dbReference type="PANTHER" id="PTHR10629">
    <property type="entry name" value="CYTOSINE-SPECIFIC METHYLTRANSFERASE"/>
    <property type="match status" value="1"/>
</dbReference>
<dbReference type="OrthoDB" id="9813719at2"/>
<comment type="similarity">
    <text evidence="7">Belongs to the class I-like SAM-binding methyltransferase superfamily. C5-methyltransferase family.</text>
</comment>
<evidence type="ECO:0000256" key="2">
    <source>
        <dbReference type="ARBA" id="ARBA00022603"/>
    </source>
</evidence>
<evidence type="ECO:0000256" key="5">
    <source>
        <dbReference type="ARBA" id="ARBA00022747"/>
    </source>
</evidence>
<evidence type="ECO:0000256" key="6">
    <source>
        <dbReference type="ARBA" id="ARBA00047422"/>
    </source>
</evidence>
<dbReference type="GO" id="GO:0003677">
    <property type="term" value="F:DNA binding"/>
    <property type="evidence" value="ECO:0007669"/>
    <property type="project" value="TreeGrafter"/>
</dbReference>
<dbReference type="AlphaFoldDB" id="A0A2P1PQY2"/>
<keyword evidence="5" id="KW-0680">Restriction system</keyword>
<dbReference type="GO" id="GO:0003886">
    <property type="term" value="F:DNA (cytosine-5-)-methyltransferase activity"/>
    <property type="evidence" value="ECO:0007669"/>
    <property type="project" value="UniProtKB-EC"/>
</dbReference>
<dbReference type="InterPro" id="IPR001525">
    <property type="entry name" value="C5_MeTfrase"/>
</dbReference>
<keyword evidence="3 7" id="KW-0808">Transferase</keyword>
<evidence type="ECO:0000256" key="3">
    <source>
        <dbReference type="ARBA" id="ARBA00022679"/>
    </source>
</evidence>
<accession>A0A2P1PQY2</accession>
<dbReference type="GO" id="GO:0009307">
    <property type="term" value="P:DNA restriction-modification system"/>
    <property type="evidence" value="ECO:0007669"/>
    <property type="project" value="UniProtKB-KW"/>
</dbReference>
<evidence type="ECO:0000256" key="1">
    <source>
        <dbReference type="ARBA" id="ARBA00011975"/>
    </source>
</evidence>
<dbReference type="Gene3D" id="3.40.50.150">
    <property type="entry name" value="Vaccinia Virus protein VP39"/>
    <property type="match status" value="1"/>
</dbReference>
<protein>
    <recommendedName>
        <fullName evidence="1">DNA (cytosine-5-)-methyltransferase</fullName>
        <ecNumber evidence="1">2.1.1.37</ecNumber>
    </recommendedName>
</protein>
<dbReference type="InterPro" id="IPR029063">
    <property type="entry name" value="SAM-dependent_MTases_sf"/>
</dbReference>
<dbReference type="PRINTS" id="PR00105">
    <property type="entry name" value="C5METTRFRASE"/>
</dbReference>
<name>A0A2P1PQY2_9GAMM</name>
<dbReference type="PROSITE" id="PS51679">
    <property type="entry name" value="SAM_MT_C5"/>
    <property type="match status" value="1"/>
</dbReference>
<dbReference type="KEGG" id="xba:C7S18_08645"/>
<dbReference type="EMBL" id="CP027860">
    <property type="protein sequence ID" value="AVP97257.1"/>
    <property type="molecule type" value="Genomic_DNA"/>
</dbReference>
<dbReference type="RefSeq" id="WP_106891181.1">
    <property type="nucleotide sequence ID" value="NZ_CP027860.1"/>
</dbReference>